<feature type="transmembrane region" description="Helical" evidence="2">
    <location>
        <begin position="82"/>
        <end position="101"/>
    </location>
</feature>
<dbReference type="KEGG" id="sgv:B1H19_35315"/>
<evidence type="ECO:0000256" key="2">
    <source>
        <dbReference type="SAM" id="Phobius"/>
    </source>
</evidence>
<dbReference type="OrthoDB" id="311904at2"/>
<accession>A0A1V0U0Q5</accession>
<organism evidence="4 5">
    <name type="scientific">Streptomyces gilvosporeus</name>
    <dbReference type="NCBI Taxonomy" id="553510"/>
    <lineage>
        <taxon>Bacteria</taxon>
        <taxon>Bacillati</taxon>
        <taxon>Actinomycetota</taxon>
        <taxon>Actinomycetes</taxon>
        <taxon>Kitasatosporales</taxon>
        <taxon>Streptomycetaceae</taxon>
        <taxon>Streptomyces</taxon>
    </lineage>
</organism>
<dbReference type="RefSeq" id="WP_083108948.1">
    <property type="nucleotide sequence ID" value="NZ_CP020569.1"/>
</dbReference>
<dbReference type="AlphaFoldDB" id="A0A1V0U0Q5"/>
<gene>
    <name evidence="4" type="ORF">B1H19_35315</name>
</gene>
<evidence type="ECO:0000256" key="1">
    <source>
        <dbReference type="ARBA" id="ARBA00022801"/>
    </source>
</evidence>
<dbReference type="SMART" id="SM00331">
    <property type="entry name" value="PP2C_SIG"/>
    <property type="match status" value="1"/>
</dbReference>
<dbReference type="PANTHER" id="PTHR43156">
    <property type="entry name" value="STAGE II SPORULATION PROTEIN E-RELATED"/>
    <property type="match status" value="1"/>
</dbReference>
<dbReference type="FunFam" id="3.60.40.10:FF:000058">
    <property type="entry name" value="Stage II sporulation protein E"/>
    <property type="match status" value="1"/>
</dbReference>
<evidence type="ECO:0000313" key="4">
    <source>
        <dbReference type="EMBL" id="ARF58756.1"/>
    </source>
</evidence>
<keyword evidence="2" id="KW-0812">Transmembrane</keyword>
<dbReference type="GO" id="GO:0016791">
    <property type="term" value="F:phosphatase activity"/>
    <property type="evidence" value="ECO:0007669"/>
    <property type="project" value="TreeGrafter"/>
</dbReference>
<feature type="transmembrane region" description="Helical" evidence="2">
    <location>
        <begin position="56"/>
        <end position="76"/>
    </location>
</feature>
<keyword evidence="1" id="KW-0378">Hydrolase</keyword>
<dbReference type="STRING" id="553510.B1H19_35315"/>
<evidence type="ECO:0000259" key="3">
    <source>
        <dbReference type="SMART" id="SM00331"/>
    </source>
</evidence>
<proteinExistence type="predicted"/>
<protein>
    <submittedName>
        <fullName evidence="4">Protein phosphatase</fullName>
    </submittedName>
</protein>
<dbReference type="Gene3D" id="3.60.40.10">
    <property type="entry name" value="PPM-type phosphatase domain"/>
    <property type="match status" value="1"/>
</dbReference>
<evidence type="ECO:0000313" key="5">
    <source>
        <dbReference type="Proteomes" id="UP000192726"/>
    </source>
</evidence>
<dbReference type="EMBL" id="CP020569">
    <property type="protein sequence ID" value="ARF58756.1"/>
    <property type="molecule type" value="Genomic_DNA"/>
</dbReference>
<dbReference type="Proteomes" id="UP000192726">
    <property type="component" value="Chromosome"/>
</dbReference>
<feature type="transmembrane region" description="Helical" evidence="2">
    <location>
        <begin position="7"/>
        <end position="25"/>
    </location>
</feature>
<sequence>MQQLWHSSHALVAIPLGLIVVITVVDIQSPQNIHLGPLLVIAPALAASFSGPWTTALIGALAVAAQVVIAVLHGGLTTSNHVAQIIALSVLSVFVVLVCMVRERRKRELAQVRSVSEAAQRALLRPLPHRLGPLRFGSSYLAAEEEACIGGDLYAVTRTDSGTRVIIGDVRGKGLASVGEAATLLGAFQEAAHQHTTLPALASALDRSVCRYLTHFPEGDEEAPEHFITALLLEIPDHEPVARMTHCGHPPPLLVSQGGVTTAASSQPAPPLGMCGLGPDTHALDEFAFQTGDTLLLYTDGVIEARDRNNAFYPLAQRVAQWTRSSPDALVQNIQRDLLAHAEGSLGDDAALLAIQRMHSSS</sequence>
<name>A0A1V0U0Q5_9ACTN</name>
<keyword evidence="2" id="KW-0472">Membrane</keyword>
<dbReference type="InterPro" id="IPR052016">
    <property type="entry name" value="Bact_Sigma-Reg"/>
</dbReference>
<dbReference type="PANTHER" id="PTHR43156:SF2">
    <property type="entry name" value="STAGE II SPORULATION PROTEIN E"/>
    <property type="match status" value="1"/>
</dbReference>
<keyword evidence="2" id="KW-1133">Transmembrane helix</keyword>
<feature type="domain" description="PPM-type phosphatase" evidence="3">
    <location>
        <begin position="134"/>
        <end position="357"/>
    </location>
</feature>
<dbReference type="InterPro" id="IPR036457">
    <property type="entry name" value="PPM-type-like_dom_sf"/>
</dbReference>
<dbReference type="Pfam" id="PF07228">
    <property type="entry name" value="SpoIIE"/>
    <property type="match status" value="1"/>
</dbReference>
<dbReference type="InterPro" id="IPR001932">
    <property type="entry name" value="PPM-type_phosphatase-like_dom"/>
</dbReference>
<keyword evidence="5" id="KW-1185">Reference proteome</keyword>
<reference evidence="4 5" key="1">
    <citation type="submission" date="2017-04" db="EMBL/GenBank/DDBJ databases">
        <title>Complete Genome Sequence of Streptomyces gilvosporeus F607, a Capable Producer of Natamycin.</title>
        <authorList>
            <person name="Zong G."/>
            <person name="Zhong C."/>
            <person name="Fu J."/>
            <person name="Qin R."/>
            <person name="Cao G."/>
        </authorList>
    </citation>
    <scope>NUCLEOTIDE SEQUENCE [LARGE SCALE GENOMIC DNA]</scope>
    <source>
        <strain evidence="4 5">F607</strain>
    </source>
</reference>